<dbReference type="PROSITE" id="PS50830">
    <property type="entry name" value="TNASE_3"/>
    <property type="match status" value="1"/>
</dbReference>
<dbReference type="InterPro" id="IPR016071">
    <property type="entry name" value="Staphylococal_nuclease_OB-fold"/>
</dbReference>
<feature type="domain" description="TNase-like" evidence="4">
    <location>
        <begin position="49"/>
        <end position="185"/>
    </location>
</feature>
<dbReference type="SMART" id="SM00318">
    <property type="entry name" value="SNc"/>
    <property type="match status" value="1"/>
</dbReference>
<dbReference type="InterPro" id="IPR002071">
    <property type="entry name" value="Thermonucl_AS"/>
</dbReference>
<evidence type="ECO:0000256" key="2">
    <source>
        <dbReference type="ARBA" id="ARBA00022759"/>
    </source>
</evidence>
<dbReference type="RefSeq" id="WP_368574130.1">
    <property type="nucleotide sequence ID" value="NZ_JBDLOU010000082.1"/>
</dbReference>
<evidence type="ECO:0000256" key="3">
    <source>
        <dbReference type="ARBA" id="ARBA00022801"/>
    </source>
</evidence>
<reference evidence="5 6" key="1">
    <citation type="submission" date="2024-04" db="EMBL/GenBank/DDBJ databases">
        <title>Genomic Markers of Mycobacteria.</title>
        <authorList>
            <person name="Soliman M.S."/>
            <person name="Elkholy A."/>
            <person name="Soliman N.S."/>
            <person name="Abbas A."/>
            <person name="Khayrat S."/>
            <person name="Shawky S."/>
        </authorList>
    </citation>
    <scope>NUCLEOTIDE SEQUENCE [LARGE SCALE GENOMIC DNA]</scope>
    <source>
        <strain evidence="5 6">Egy-CU-AM5</strain>
    </source>
</reference>
<keyword evidence="1" id="KW-0540">Nuclease</keyword>
<dbReference type="SUPFAM" id="SSF50199">
    <property type="entry name" value="Staphylococcal nuclease"/>
    <property type="match status" value="1"/>
</dbReference>
<dbReference type="InterPro" id="IPR035437">
    <property type="entry name" value="SNase_OB-fold_sf"/>
</dbReference>
<keyword evidence="2" id="KW-0255">Endonuclease</keyword>
<dbReference type="Gene3D" id="2.40.50.90">
    <property type="match status" value="1"/>
</dbReference>
<keyword evidence="6" id="KW-1185">Reference proteome</keyword>
<evidence type="ECO:0000256" key="1">
    <source>
        <dbReference type="ARBA" id="ARBA00022722"/>
    </source>
</evidence>
<accession>A0ABV3VP45</accession>
<protein>
    <submittedName>
        <fullName evidence="5">Thermonuclease family protein</fullName>
    </submittedName>
</protein>
<evidence type="ECO:0000313" key="6">
    <source>
        <dbReference type="Proteomes" id="UP001558474"/>
    </source>
</evidence>
<comment type="caution">
    <text evidence="5">The sequence shown here is derived from an EMBL/GenBank/DDBJ whole genome shotgun (WGS) entry which is preliminary data.</text>
</comment>
<dbReference type="PANTHER" id="PTHR12302:SF3">
    <property type="entry name" value="SERINE_THREONINE-PROTEIN KINASE 31"/>
    <property type="match status" value="1"/>
</dbReference>
<dbReference type="EMBL" id="JBDLOU010000082">
    <property type="protein sequence ID" value="MEX3741926.1"/>
    <property type="molecule type" value="Genomic_DNA"/>
</dbReference>
<dbReference type="PANTHER" id="PTHR12302">
    <property type="entry name" value="EBNA2 BINDING PROTEIN P100"/>
    <property type="match status" value="1"/>
</dbReference>
<dbReference type="PROSITE" id="PS01123">
    <property type="entry name" value="TNASE_1"/>
    <property type="match status" value="1"/>
</dbReference>
<dbReference type="Proteomes" id="UP001558474">
    <property type="component" value="Unassembled WGS sequence"/>
</dbReference>
<evidence type="ECO:0000313" key="5">
    <source>
        <dbReference type="EMBL" id="MEX3741926.1"/>
    </source>
</evidence>
<sequence length="196" mass="21112">MIKREWWHPSPAISAAVGGVRRTGAAVPIVAVAMACSLPPQAPAGPPPQPPTATVLRAVDGDTVDVRDDHRGRLRVRIAGIDTPELHKPGWTVGCGAVEAADFADRMLTGHRVAIISDASLDPRDKYGRTLAYIQRSDGWNYSIEAARAGIARNYVFNHRPVSLQPQIAAAEHEAQDLHRGIWGSPCNGHVDSVKK</sequence>
<dbReference type="Pfam" id="PF00565">
    <property type="entry name" value="SNase"/>
    <property type="match status" value="1"/>
</dbReference>
<proteinExistence type="predicted"/>
<evidence type="ECO:0000259" key="4">
    <source>
        <dbReference type="PROSITE" id="PS50830"/>
    </source>
</evidence>
<keyword evidence="3" id="KW-0378">Hydrolase</keyword>
<name>A0ABV3VP45_9MYCO</name>
<organism evidence="5 6">
    <name type="scientific">Mycolicibacterium porcinum</name>
    <dbReference type="NCBI Taxonomy" id="39693"/>
    <lineage>
        <taxon>Bacteria</taxon>
        <taxon>Bacillati</taxon>
        <taxon>Actinomycetota</taxon>
        <taxon>Actinomycetes</taxon>
        <taxon>Mycobacteriales</taxon>
        <taxon>Mycobacteriaceae</taxon>
        <taxon>Mycolicibacterium</taxon>
    </lineage>
</organism>
<gene>
    <name evidence="5" type="ORF">ABFW12_27210</name>
</gene>